<reference evidence="3" key="1">
    <citation type="submission" date="2019-10" db="EMBL/GenBank/DDBJ databases">
        <title>Conservation and host-specific expression of non-tandemly repeated heterogenous ribosome RNA gene in arbuscular mycorrhizal fungi.</title>
        <authorList>
            <person name="Maeda T."/>
            <person name="Kobayashi Y."/>
            <person name="Nakagawa T."/>
            <person name="Ezawa T."/>
            <person name="Yamaguchi K."/>
            <person name="Bino T."/>
            <person name="Nishimoto Y."/>
            <person name="Shigenobu S."/>
            <person name="Kawaguchi M."/>
        </authorList>
    </citation>
    <scope>NUCLEOTIDE SEQUENCE</scope>
    <source>
        <strain evidence="3">HR1</strain>
    </source>
</reference>
<protein>
    <recommendedName>
        <fullName evidence="1">ATP-dependent DNA helicase</fullName>
        <ecNumber evidence="1">5.6.2.3</ecNumber>
    </recommendedName>
</protein>
<name>A0A8H3LVX9_9GLOM</name>
<dbReference type="AlphaFoldDB" id="A0A8H3LVX9"/>
<dbReference type="GO" id="GO:0016787">
    <property type="term" value="F:hydrolase activity"/>
    <property type="evidence" value="ECO:0007669"/>
    <property type="project" value="UniProtKB-KW"/>
</dbReference>
<dbReference type="GO" id="GO:0043139">
    <property type="term" value="F:5'-3' DNA helicase activity"/>
    <property type="evidence" value="ECO:0007669"/>
    <property type="project" value="UniProtKB-EC"/>
</dbReference>
<keyword evidence="1" id="KW-0378">Hydrolase</keyword>
<comment type="catalytic activity">
    <reaction evidence="1">
        <text>ATP + H2O = ADP + phosphate + H(+)</text>
        <dbReference type="Rhea" id="RHEA:13065"/>
        <dbReference type="ChEBI" id="CHEBI:15377"/>
        <dbReference type="ChEBI" id="CHEBI:15378"/>
        <dbReference type="ChEBI" id="CHEBI:30616"/>
        <dbReference type="ChEBI" id="CHEBI:43474"/>
        <dbReference type="ChEBI" id="CHEBI:456216"/>
        <dbReference type="EC" id="5.6.2.3"/>
    </reaction>
</comment>
<evidence type="ECO:0000313" key="4">
    <source>
        <dbReference type="Proteomes" id="UP000615446"/>
    </source>
</evidence>
<sequence>MATTMSVFCLIESKFIDQKSGTEFGDAVFRMGPQHYEKFKWKVFYNTRKGLHSKQCQPFNENDIVHMMGKFTFIKVDDIETIAVIFNIIGHYAAAKQNFITVNATEIDYEDISKSSSTLSDIFNSTSLDPQAAIINRFYESLNSQQSPPTTNSSISDQTTLMISNSSSLPQQIVSNPIPPDTTNTPSPSTTLQSTYGQFPSYFQPPNSSNPLNPNNSTILPYSQFPYYNPALVLQSFLLIHNKFHLVIHPSLDVAANWLKLNNPFFKQYQHYHNRANQNGPPIIIPTATLSSLENNTIFLEALIFPDLFPLGRNHFGDMNNSSNRHPMIDTYDHPTLGDILALNAYTGRPIINEVETTTIPSYIRSERDEFQNRGAIHTHGIAFLEKSIDELIQNNTIRADLPNPELEPELYQKVLAHQIHHCQAHHCGGPPAPGERCSKGFSQPLSNHTYEDENTLRYIYKRTKEEDRWVVPYHPPILLLWNAHICFQYVTSAHLQKYLVKYVPKAEPSELFDLSEHDAIRSHVLGRRLGSIKPIYILQQEDENVDPYWSDAVDKYFERPVNSIFDEITYSIHLHQASHTRIVRFTESYQQHLNNLLFALRQDLQTIIENQLMHLMKSISPFALHAPLYQPSDQYQVYTILERYWGKMEDKKHPYFFLTGSASTGKTFMIFQIIELLKQRNQNYILMVPTGVATENIGGKTIHSTLRIKDILNNSDLFAKLHKKLIEFGGIPILLIRDLAQLPPVKGAQVFFSPVWKICFPLFLTFSRRQQNDLPFYSSLQNVRFGIITDDDKKMIFENVKQPSTVSTPLETTFITGFKHLVHNLNATIASQLLSLQPNQSPLISIAIDYYNDEPINTDELIKCVVLRVLNESLIEVVFPISTGMVIMKVEKDTAYFVINGSSARRTQFSLQNAFSLTVHKTQGLTLPHITVSLDTSMFAYGQTYVTMSRATSWQTLDITYFDLISIKANKKMIKEYERLQEENRTKLRKYLIDINFI</sequence>
<dbReference type="GO" id="GO:0005524">
    <property type="term" value="F:ATP binding"/>
    <property type="evidence" value="ECO:0007669"/>
    <property type="project" value="UniProtKB-KW"/>
</dbReference>
<dbReference type="SUPFAM" id="SSF52540">
    <property type="entry name" value="P-loop containing nucleoside triphosphate hydrolases"/>
    <property type="match status" value="2"/>
</dbReference>
<dbReference type="Proteomes" id="UP000615446">
    <property type="component" value="Unassembled WGS sequence"/>
</dbReference>
<dbReference type="InterPro" id="IPR010285">
    <property type="entry name" value="DNA_helicase_pif1-like_DEAD"/>
</dbReference>
<keyword evidence="1" id="KW-0347">Helicase</keyword>
<keyword evidence="1" id="KW-0233">DNA recombination</keyword>
<dbReference type="EC" id="5.6.2.3" evidence="1"/>
<dbReference type="Gene3D" id="3.40.50.300">
    <property type="entry name" value="P-loop containing nucleotide triphosphate hydrolases"/>
    <property type="match status" value="1"/>
</dbReference>
<dbReference type="GO" id="GO:0000723">
    <property type="term" value="P:telomere maintenance"/>
    <property type="evidence" value="ECO:0007669"/>
    <property type="project" value="InterPro"/>
</dbReference>
<dbReference type="GO" id="GO:0006281">
    <property type="term" value="P:DNA repair"/>
    <property type="evidence" value="ECO:0007669"/>
    <property type="project" value="UniProtKB-KW"/>
</dbReference>
<accession>A0A8H3LVX9</accession>
<dbReference type="PANTHER" id="PTHR47642">
    <property type="entry name" value="ATP-DEPENDENT DNA HELICASE"/>
    <property type="match status" value="1"/>
</dbReference>
<dbReference type="OrthoDB" id="2449559at2759"/>
<dbReference type="InterPro" id="IPR051055">
    <property type="entry name" value="PIF1_helicase"/>
</dbReference>
<keyword evidence="1" id="KW-0227">DNA damage</keyword>
<dbReference type="EMBL" id="BLAL01000218">
    <property type="protein sequence ID" value="GES92910.1"/>
    <property type="molecule type" value="Genomic_DNA"/>
</dbReference>
<evidence type="ECO:0000313" key="3">
    <source>
        <dbReference type="EMBL" id="GES92910.1"/>
    </source>
</evidence>
<evidence type="ECO:0000256" key="1">
    <source>
        <dbReference type="RuleBase" id="RU363044"/>
    </source>
</evidence>
<comment type="caution">
    <text evidence="3">The sequence shown here is derived from an EMBL/GenBank/DDBJ whole genome shotgun (WGS) entry which is preliminary data.</text>
</comment>
<gene>
    <name evidence="3" type="ORF">RCL2_001966900</name>
</gene>
<dbReference type="GO" id="GO:0006310">
    <property type="term" value="P:DNA recombination"/>
    <property type="evidence" value="ECO:0007669"/>
    <property type="project" value="UniProtKB-KW"/>
</dbReference>
<organism evidence="3 4">
    <name type="scientific">Rhizophagus clarus</name>
    <dbReference type="NCBI Taxonomy" id="94130"/>
    <lineage>
        <taxon>Eukaryota</taxon>
        <taxon>Fungi</taxon>
        <taxon>Fungi incertae sedis</taxon>
        <taxon>Mucoromycota</taxon>
        <taxon>Glomeromycotina</taxon>
        <taxon>Glomeromycetes</taxon>
        <taxon>Glomerales</taxon>
        <taxon>Glomeraceae</taxon>
        <taxon>Rhizophagus</taxon>
    </lineage>
</organism>
<dbReference type="InterPro" id="IPR027417">
    <property type="entry name" value="P-loop_NTPase"/>
</dbReference>
<keyword evidence="1" id="KW-0234">DNA repair</keyword>
<proteinExistence type="inferred from homology"/>
<evidence type="ECO:0000259" key="2">
    <source>
        <dbReference type="Pfam" id="PF05970"/>
    </source>
</evidence>
<dbReference type="CDD" id="cd18809">
    <property type="entry name" value="SF1_C_RecD"/>
    <property type="match status" value="1"/>
</dbReference>
<dbReference type="PANTHER" id="PTHR47642:SF5">
    <property type="entry name" value="ATP-DEPENDENT DNA HELICASE"/>
    <property type="match status" value="1"/>
</dbReference>
<dbReference type="Pfam" id="PF05970">
    <property type="entry name" value="PIF1"/>
    <property type="match status" value="1"/>
</dbReference>
<feature type="domain" description="DNA helicase Pif1-like DEAD-box helicase" evidence="2">
    <location>
        <begin position="646"/>
        <end position="715"/>
    </location>
</feature>
<keyword evidence="1" id="KW-0547">Nucleotide-binding</keyword>
<keyword evidence="1" id="KW-0067">ATP-binding</keyword>
<comment type="cofactor">
    <cofactor evidence="1">
        <name>Mg(2+)</name>
        <dbReference type="ChEBI" id="CHEBI:18420"/>
    </cofactor>
</comment>
<comment type="similarity">
    <text evidence="1">Belongs to the helicase family.</text>
</comment>